<reference evidence="7 8" key="1">
    <citation type="submission" date="2024-01" db="EMBL/GenBank/DDBJ databases">
        <title>The genome of the rayed Mediterranean limpet Patella caerulea (Linnaeus, 1758).</title>
        <authorList>
            <person name="Anh-Thu Weber A."/>
            <person name="Halstead-Nussloch G."/>
        </authorList>
    </citation>
    <scope>NUCLEOTIDE SEQUENCE [LARGE SCALE GENOMIC DNA]</scope>
    <source>
        <strain evidence="7">AATW-2023a</strain>
        <tissue evidence="7">Whole specimen</tissue>
    </source>
</reference>
<dbReference type="SMART" id="SM01313">
    <property type="entry name" value="Sec3-PIP2_bind"/>
    <property type="match status" value="1"/>
</dbReference>
<comment type="similarity">
    <text evidence="1">Belongs to the SEC3 family.</text>
</comment>
<dbReference type="InterPro" id="IPR048628">
    <property type="entry name" value="Sec3_C"/>
</dbReference>
<dbReference type="GO" id="GO:0005886">
    <property type="term" value="C:plasma membrane"/>
    <property type="evidence" value="ECO:0007669"/>
    <property type="project" value="TreeGrafter"/>
</dbReference>
<dbReference type="Pfam" id="PF09763">
    <property type="entry name" value="Sec3_CC"/>
    <property type="match status" value="1"/>
</dbReference>
<dbReference type="GO" id="GO:0000145">
    <property type="term" value="C:exocyst"/>
    <property type="evidence" value="ECO:0007669"/>
    <property type="project" value="InterPro"/>
</dbReference>
<evidence type="ECO:0000256" key="1">
    <source>
        <dbReference type="ARBA" id="ARBA00006518"/>
    </source>
</evidence>
<dbReference type="PANTHER" id="PTHR16092:SF14">
    <property type="entry name" value="EXOCYST COMPLEX COMPONENT 1 ISOFORM X1"/>
    <property type="match status" value="1"/>
</dbReference>
<sequence length="894" mass="103314">MASVKHTLQRDLFLPNDERLISLISVYKPPRKRKGSYLCAVLNTTDSPIRVFIYQVKKTDRGDAYKKKLSWLLRDLRNVDGRSAQKETTEFDLQFEKIYSWATSSMEEKEGFLSSLWRLSQRYLIQKPTFVNIPEHLIQDINQPLDQGQAAQDGDDISIEDEDYQALSAKEESDLERLMSSCQAGIANAEVFADQLSKELSVLDGANIHSIMGSEDQVLNLMRLLDDGIKQAEMVEQQLNSYDTILENVKEQMEVMKDKDMLMTIRNTNHHKLTEELNGLVSNMDLELKHMSALLDGDLQTPNGIYDCAIAAQALYRCMNVDMDPALKKLGAVEEQQKKFGKISATFSKRLSQHLNNLFIHQGNQMAELLGRSSGELKMPQHDKIHKELIIYSDLMYWLKTTDPLVFDCLSEVYCENLSKLYVRELQEFLDCAKQKLASKTEKGKHNMASMLSGSSTSLEKVSSKVRGRSPSMQSIDSVSMRYGSETDIANRNLFDSILEKVFVELERVCLAEQDFCDKFFHLSDTVVAEAKDGDQDNDSSDIWTPRKITNVQEEYFEENLGEGLYQRRTTKEKRQINDSVRSMLGSLFPSLEHDIDNFIMFSDRQDGLYSMYMLVRMGQHVINAQHVGSFLSMTFGNCLVKVKRNFDKYIMSQIKNIEEMKVSKKNRCGIILFVQSFEEFANLAENIFRGSERRTDLEKAYTKLVQVIFEQIVRVARDHQKTPKDVVMMENFHRMYRILSHLKVACLEGEKKESRAKYTEHLAHYTAGLLGRPLEKLHIFFEGVQARIAAGVKPEEVGFQLMFSKQELRKVIKDYPAKEVKKTLDHMYKKVEKQLCEEENLLQVVWREMQNLFINQYKHYDDLMKKCYPDSQISLDFSIEDLLQYFSDIAQSH</sequence>
<name>A0AAN8PCY1_PATCE</name>
<dbReference type="Proteomes" id="UP001347796">
    <property type="component" value="Unassembled WGS sequence"/>
</dbReference>
<evidence type="ECO:0000313" key="8">
    <source>
        <dbReference type="Proteomes" id="UP001347796"/>
    </source>
</evidence>
<evidence type="ECO:0000259" key="6">
    <source>
        <dbReference type="SMART" id="SM01313"/>
    </source>
</evidence>
<keyword evidence="3" id="KW-0268">Exocytosis</keyword>
<proteinExistence type="inferred from homology"/>
<dbReference type="CDD" id="cd14683">
    <property type="entry name" value="PH-EXOC1"/>
    <property type="match status" value="1"/>
</dbReference>
<dbReference type="InterPro" id="IPR028258">
    <property type="entry name" value="Sec3-PIP2_bind"/>
</dbReference>
<dbReference type="Pfam" id="PF20654">
    <property type="entry name" value="Sec3_C-term"/>
    <property type="match status" value="1"/>
</dbReference>
<gene>
    <name evidence="7" type="ORF">SNE40_016262</name>
</gene>
<dbReference type="InterPro" id="IPR019160">
    <property type="entry name" value="Sec3_CC"/>
</dbReference>
<evidence type="ECO:0000256" key="2">
    <source>
        <dbReference type="ARBA" id="ARBA00022448"/>
    </source>
</evidence>
<dbReference type="GO" id="GO:0006893">
    <property type="term" value="P:Golgi to plasma membrane transport"/>
    <property type="evidence" value="ECO:0007669"/>
    <property type="project" value="TreeGrafter"/>
</dbReference>
<dbReference type="PANTHER" id="PTHR16092">
    <property type="entry name" value="SEC3/SYNTAXIN-RELATED"/>
    <property type="match status" value="1"/>
</dbReference>
<dbReference type="GO" id="GO:0006887">
    <property type="term" value="P:exocytosis"/>
    <property type="evidence" value="ECO:0007669"/>
    <property type="project" value="UniProtKB-KW"/>
</dbReference>
<feature type="coiled-coil region" evidence="5">
    <location>
        <begin position="232"/>
        <end position="259"/>
    </location>
</feature>
<organism evidence="7 8">
    <name type="scientific">Patella caerulea</name>
    <name type="common">Rayed Mediterranean limpet</name>
    <dbReference type="NCBI Taxonomy" id="87958"/>
    <lineage>
        <taxon>Eukaryota</taxon>
        <taxon>Metazoa</taxon>
        <taxon>Spiralia</taxon>
        <taxon>Lophotrochozoa</taxon>
        <taxon>Mollusca</taxon>
        <taxon>Gastropoda</taxon>
        <taxon>Patellogastropoda</taxon>
        <taxon>Patelloidea</taxon>
        <taxon>Patellidae</taxon>
        <taxon>Patella</taxon>
    </lineage>
</organism>
<evidence type="ECO:0000256" key="4">
    <source>
        <dbReference type="ARBA" id="ARBA00023054"/>
    </source>
</evidence>
<protein>
    <recommendedName>
        <fullName evidence="6">Exocyst complex component Sec3 PIP2-binding N-terminal domain-containing protein</fullName>
    </recommendedName>
</protein>
<evidence type="ECO:0000256" key="3">
    <source>
        <dbReference type="ARBA" id="ARBA00022483"/>
    </source>
</evidence>
<dbReference type="GO" id="GO:0005546">
    <property type="term" value="F:phosphatidylinositol-4,5-bisphosphate binding"/>
    <property type="evidence" value="ECO:0007669"/>
    <property type="project" value="TreeGrafter"/>
</dbReference>
<dbReference type="Pfam" id="PF15277">
    <property type="entry name" value="Sec3-PIP2_bind"/>
    <property type="match status" value="1"/>
</dbReference>
<evidence type="ECO:0000256" key="5">
    <source>
        <dbReference type="SAM" id="Coils"/>
    </source>
</evidence>
<keyword evidence="4 5" id="KW-0175">Coiled coil</keyword>
<comment type="caution">
    <text evidence="7">The sequence shown here is derived from an EMBL/GenBank/DDBJ whole genome shotgun (WGS) entry which is preliminary data.</text>
</comment>
<dbReference type="AlphaFoldDB" id="A0AAN8PCY1"/>
<keyword evidence="8" id="KW-1185">Reference proteome</keyword>
<accession>A0AAN8PCY1</accession>
<dbReference type="Gene3D" id="2.30.29.90">
    <property type="match status" value="1"/>
</dbReference>
<keyword evidence="2" id="KW-0813">Transport</keyword>
<dbReference type="EMBL" id="JAZGQO010000011">
    <property type="protein sequence ID" value="KAK6172648.1"/>
    <property type="molecule type" value="Genomic_DNA"/>
</dbReference>
<feature type="domain" description="Exocyst complex component Sec3 PIP2-binding N-terminal" evidence="6">
    <location>
        <begin position="31"/>
        <end position="123"/>
    </location>
</feature>
<evidence type="ECO:0000313" key="7">
    <source>
        <dbReference type="EMBL" id="KAK6172648.1"/>
    </source>
</evidence>